<proteinExistence type="predicted"/>
<evidence type="ECO:0000313" key="1">
    <source>
        <dbReference type="EMBL" id="QDU82791.1"/>
    </source>
</evidence>
<dbReference type="EMBL" id="CP036281">
    <property type="protein sequence ID" value="QDU82791.1"/>
    <property type="molecule type" value="Genomic_DNA"/>
</dbReference>
<evidence type="ECO:0008006" key="3">
    <source>
        <dbReference type="Google" id="ProtNLM"/>
    </source>
</evidence>
<keyword evidence="2" id="KW-1185">Reference proteome</keyword>
<dbReference type="SUPFAM" id="SSF56349">
    <property type="entry name" value="DNA breaking-rejoining enzymes"/>
    <property type="match status" value="1"/>
</dbReference>
<dbReference type="AlphaFoldDB" id="A0A518CU94"/>
<organism evidence="1 2">
    <name type="scientific">Polystyrenella longa</name>
    <dbReference type="NCBI Taxonomy" id="2528007"/>
    <lineage>
        <taxon>Bacteria</taxon>
        <taxon>Pseudomonadati</taxon>
        <taxon>Planctomycetota</taxon>
        <taxon>Planctomycetia</taxon>
        <taxon>Planctomycetales</taxon>
        <taxon>Planctomycetaceae</taxon>
        <taxon>Polystyrenella</taxon>
    </lineage>
</organism>
<accession>A0A518CU94</accession>
<dbReference type="InterPro" id="IPR011010">
    <property type="entry name" value="DNA_brk_join_enz"/>
</dbReference>
<dbReference type="GO" id="GO:0003677">
    <property type="term" value="F:DNA binding"/>
    <property type="evidence" value="ECO:0007669"/>
    <property type="project" value="InterPro"/>
</dbReference>
<dbReference type="KEGG" id="plon:Pla110_45530"/>
<name>A0A518CU94_9PLAN</name>
<gene>
    <name evidence="1" type="ORF">Pla110_45530</name>
</gene>
<dbReference type="Proteomes" id="UP000317178">
    <property type="component" value="Chromosome"/>
</dbReference>
<evidence type="ECO:0000313" key="2">
    <source>
        <dbReference type="Proteomes" id="UP000317178"/>
    </source>
</evidence>
<protein>
    <recommendedName>
        <fullName evidence="3">Core-binding (CB) domain-containing protein</fullName>
    </recommendedName>
</protein>
<reference evidence="1 2" key="1">
    <citation type="submission" date="2019-02" db="EMBL/GenBank/DDBJ databases">
        <title>Deep-cultivation of Planctomycetes and their phenomic and genomic characterization uncovers novel biology.</title>
        <authorList>
            <person name="Wiegand S."/>
            <person name="Jogler M."/>
            <person name="Boedeker C."/>
            <person name="Pinto D."/>
            <person name="Vollmers J."/>
            <person name="Rivas-Marin E."/>
            <person name="Kohn T."/>
            <person name="Peeters S.H."/>
            <person name="Heuer A."/>
            <person name="Rast P."/>
            <person name="Oberbeckmann S."/>
            <person name="Bunk B."/>
            <person name="Jeske O."/>
            <person name="Meyerdierks A."/>
            <person name="Storesund J.E."/>
            <person name="Kallscheuer N."/>
            <person name="Luecker S."/>
            <person name="Lage O.M."/>
            <person name="Pohl T."/>
            <person name="Merkel B.J."/>
            <person name="Hornburger P."/>
            <person name="Mueller R.-W."/>
            <person name="Bruemmer F."/>
            <person name="Labrenz M."/>
            <person name="Spormann A.M."/>
            <person name="Op den Camp H."/>
            <person name="Overmann J."/>
            <person name="Amann R."/>
            <person name="Jetten M.S.M."/>
            <person name="Mascher T."/>
            <person name="Medema M.H."/>
            <person name="Devos D.P."/>
            <person name="Kaster A.-K."/>
            <person name="Ovreas L."/>
            <person name="Rohde M."/>
            <person name="Galperin M.Y."/>
            <person name="Jogler C."/>
        </authorList>
    </citation>
    <scope>NUCLEOTIDE SEQUENCE [LARGE SCALE GENOMIC DNA]</scope>
    <source>
        <strain evidence="1 2">Pla110</strain>
    </source>
</reference>
<sequence length="520" mass="60072">MATYATKQLPKLKKGAWRPRIGKTHKGREVEFIVGRPADTSENEAKRRIDSIKSLYRNQCDEQGVDYWKPISLTYARKIARGEQNPLIYNVSHMGKRDQYHASEDFFIFRQLQRVGVNLVADDPFALQRGEAVVKQLFQEQIDKAVAQAIRDVRSKYPELDEPPVVPDDPSTAELTTFHEALRQFRQYLLETSPKTEAGQLIDNRRKRRDQARWLIETHDDIPLWQLNKTECQKLVSYWGNRPETKKSKRCSNSHSKHMIACLTAFFEWCDESDLRWNKPKGKLDRTILKLPQDKKNNGFGQIGPETYKVHQLAQLAKAADNQGKLILGLSLNCAFGAAEIGRITAECFFSGVHPHAELLNLDSTPDDWFCYFRWNRPKSDVYGEWLLWEEVIPLVEWGIDRAKNVGQDRLILSKRNRPFYRDHAKNKQTSFANWFNALRKPFLSDDFPAHPFGTLRDTLPSILRHEYSQEISSVCLAHGETGSDSLIECYTSRPFGKLHTAIRELKGKFQPVLDELVVT</sequence>